<proteinExistence type="predicted"/>
<comment type="caution">
    <text evidence="1">The sequence shown here is derived from an EMBL/GenBank/DDBJ whole genome shotgun (WGS) entry which is preliminary data.</text>
</comment>
<feature type="non-terminal residue" evidence="1">
    <location>
        <position position="1"/>
    </location>
</feature>
<accession>A0AC60Q6J9</accession>
<name>A0AC60Q6J9_IXOPE</name>
<feature type="non-terminal residue" evidence="1">
    <location>
        <position position="561"/>
    </location>
</feature>
<evidence type="ECO:0000313" key="1">
    <source>
        <dbReference type="EMBL" id="KAG0429325.1"/>
    </source>
</evidence>
<dbReference type="EMBL" id="JABSTQ010009419">
    <property type="protein sequence ID" value="KAG0429325.1"/>
    <property type="molecule type" value="Genomic_DNA"/>
</dbReference>
<dbReference type="Proteomes" id="UP000805193">
    <property type="component" value="Unassembled WGS sequence"/>
</dbReference>
<reference evidence="1 2" key="1">
    <citation type="journal article" date="2020" name="Cell">
        <title>Large-Scale Comparative Analyses of Tick Genomes Elucidate Their Genetic Diversity and Vector Capacities.</title>
        <authorList>
            <consortium name="Tick Genome and Microbiome Consortium (TIGMIC)"/>
            <person name="Jia N."/>
            <person name="Wang J."/>
            <person name="Shi W."/>
            <person name="Du L."/>
            <person name="Sun Y."/>
            <person name="Zhan W."/>
            <person name="Jiang J.F."/>
            <person name="Wang Q."/>
            <person name="Zhang B."/>
            <person name="Ji P."/>
            <person name="Bell-Sakyi L."/>
            <person name="Cui X.M."/>
            <person name="Yuan T.T."/>
            <person name="Jiang B.G."/>
            <person name="Yang W.F."/>
            <person name="Lam T.T."/>
            <person name="Chang Q.C."/>
            <person name="Ding S.J."/>
            <person name="Wang X.J."/>
            <person name="Zhu J.G."/>
            <person name="Ruan X.D."/>
            <person name="Zhao L."/>
            <person name="Wei J.T."/>
            <person name="Ye R.Z."/>
            <person name="Que T.C."/>
            <person name="Du C.H."/>
            <person name="Zhou Y.H."/>
            <person name="Cheng J.X."/>
            <person name="Dai P.F."/>
            <person name="Guo W.B."/>
            <person name="Han X.H."/>
            <person name="Huang E.J."/>
            <person name="Li L.F."/>
            <person name="Wei W."/>
            <person name="Gao Y.C."/>
            <person name="Liu J.Z."/>
            <person name="Shao H.Z."/>
            <person name="Wang X."/>
            <person name="Wang C.C."/>
            <person name="Yang T.C."/>
            <person name="Huo Q.B."/>
            <person name="Li W."/>
            <person name="Chen H.Y."/>
            <person name="Chen S.E."/>
            <person name="Zhou L.G."/>
            <person name="Ni X.B."/>
            <person name="Tian J.H."/>
            <person name="Sheng Y."/>
            <person name="Liu T."/>
            <person name="Pan Y.S."/>
            <person name="Xia L.Y."/>
            <person name="Li J."/>
            <person name="Zhao F."/>
            <person name="Cao W.C."/>
        </authorList>
    </citation>
    <scope>NUCLEOTIDE SEQUENCE [LARGE SCALE GENOMIC DNA]</scope>
    <source>
        <strain evidence="1">Iper-2018</strain>
    </source>
</reference>
<organism evidence="1 2">
    <name type="scientific">Ixodes persulcatus</name>
    <name type="common">Taiga tick</name>
    <dbReference type="NCBI Taxonomy" id="34615"/>
    <lineage>
        <taxon>Eukaryota</taxon>
        <taxon>Metazoa</taxon>
        <taxon>Ecdysozoa</taxon>
        <taxon>Arthropoda</taxon>
        <taxon>Chelicerata</taxon>
        <taxon>Arachnida</taxon>
        <taxon>Acari</taxon>
        <taxon>Parasitiformes</taxon>
        <taxon>Ixodida</taxon>
        <taxon>Ixodoidea</taxon>
        <taxon>Ixodidae</taxon>
        <taxon>Ixodinae</taxon>
        <taxon>Ixodes</taxon>
    </lineage>
</organism>
<keyword evidence="2" id="KW-1185">Reference proteome</keyword>
<gene>
    <name evidence="1" type="ORF">HPB47_023730</name>
</gene>
<protein>
    <submittedName>
        <fullName evidence="1">Uncharacterized protein</fullName>
    </submittedName>
</protein>
<evidence type="ECO:0000313" key="2">
    <source>
        <dbReference type="Proteomes" id="UP000805193"/>
    </source>
</evidence>
<sequence length="561" mass="62001">ENNPVQHVTNSSDHPETNIGTFATHQIGNLDLTLHSHSLKAGSLLCLPEEASLENYMRVYKEQVNKQLTAVASAKDDVEALKETNMILTVLTKQLLEQNDVLVSSLVDVAREGECRAVQMQKRLRESAQATKDVVLTMSDWGEEIRDLIIRKCQAENLIHEAETSLLALRNENHSLKDYNENLWHDIQSLLNIIKEARTSGHWEMGLVTFCEISPEDVFGPICRLSAKHPPDPFLRHDNNCADDLVLLEQPLAEESVSHKPDHVDSTSEPQSPSCSSDDNKQGISNGNAPSSVAESLKEHSSAHNEAPCLSECSDLTPAVDTTNILCNGFTKSNEESMEGHSEGSVVLEQEQSQCTGLKREHRSVCQDGLLKGRPPSRARSLLNGLQGSLPEEPYDTPCGPYLPADCKRVLFASSPPAKGSDCFPVAEPSKVNCAAQTEEKEASSVVMGTQTDFLSETCLPSGNEVRDQELGSLRERLNLAIQDAQSKTLLAMQLQAHLDASAMQVELRDQALQNLEKKLTMSRENCDHLKKDMISVRFELQEAQQVIEKERTLRAQSVAE</sequence>